<organism evidence="2 3">
    <name type="scientific">Caerostris darwini</name>
    <dbReference type="NCBI Taxonomy" id="1538125"/>
    <lineage>
        <taxon>Eukaryota</taxon>
        <taxon>Metazoa</taxon>
        <taxon>Ecdysozoa</taxon>
        <taxon>Arthropoda</taxon>
        <taxon>Chelicerata</taxon>
        <taxon>Arachnida</taxon>
        <taxon>Araneae</taxon>
        <taxon>Araneomorphae</taxon>
        <taxon>Entelegynae</taxon>
        <taxon>Araneoidea</taxon>
        <taxon>Araneidae</taxon>
        <taxon>Caerostris</taxon>
    </lineage>
</organism>
<evidence type="ECO:0000313" key="2">
    <source>
        <dbReference type="EMBL" id="GIX84178.1"/>
    </source>
</evidence>
<sequence length="142" mass="16228">MEIKTCSSPKLQRKKNGTEHPRPFYHQDIYAQILLHLALIINTAHEFEHRTHQGILLHGEKTNLTCLPVVINKRELKGIYKEGKILCGDQGLKSHVPLRNSKGKKNGTEHPRRLLPPGHLCAILLHLALTINTAHEFEHRTH</sequence>
<name>A0AAV4NHR8_9ARAC</name>
<dbReference type="AlphaFoldDB" id="A0AAV4NHR8"/>
<dbReference type="EMBL" id="BPLQ01001708">
    <property type="protein sequence ID" value="GIX84178.1"/>
    <property type="molecule type" value="Genomic_DNA"/>
</dbReference>
<reference evidence="2 3" key="1">
    <citation type="submission" date="2021-06" db="EMBL/GenBank/DDBJ databases">
        <title>Caerostris darwini draft genome.</title>
        <authorList>
            <person name="Kono N."/>
            <person name="Arakawa K."/>
        </authorList>
    </citation>
    <scope>NUCLEOTIDE SEQUENCE [LARGE SCALE GENOMIC DNA]</scope>
</reference>
<feature type="region of interest" description="Disordered" evidence="1">
    <location>
        <begin position="1"/>
        <end position="21"/>
    </location>
</feature>
<proteinExistence type="predicted"/>
<evidence type="ECO:0000256" key="1">
    <source>
        <dbReference type="SAM" id="MobiDB-lite"/>
    </source>
</evidence>
<keyword evidence="3" id="KW-1185">Reference proteome</keyword>
<dbReference type="Proteomes" id="UP001054837">
    <property type="component" value="Unassembled WGS sequence"/>
</dbReference>
<evidence type="ECO:0000313" key="3">
    <source>
        <dbReference type="Proteomes" id="UP001054837"/>
    </source>
</evidence>
<feature type="compositionally biased region" description="Polar residues" evidence="1">
    <location>
        <begin position="1"/>
        <end position="10"/>
    </location>
</feature>
<accession>A0AAV4NHR8</accession>
<protein>
    <submittedName>
        <fullName evidence="2">Uncharacterized protein</fullName>
    </submittedName>
</protein>
<gene>
    <name evidence="2" type="ORF">CDAR_368911</name>
</gene>
<comment type="caution">
    <text evidence="2">The sequence shown here is derived from an EMBL/GenBank/DDBJ whole genome shotgun (WGS) entry which is preliminary data.</text>
</comment>